<evidence type="ECO:0000313" key="3">
    <source>
        <dbReference type="EMBL" id="KKS09471.1"/>
    </source>
</evidence>
<feature type="transmembrane region" description="Helical" evidence="1">
    <location>
        <begin position="211"/>
        <end position="233"/>
    </location>
</feature>
<feature type="transmembrane region" description="Helical" evidence="1">
    <location>
        <begin position="239"/>
        <end position="258"/>
    </location>
</feature>
<organism evidence="3 4">
    <name type="scientific">candidate division CPR2 bacterium GW2011_GWC1_41_48</name>
    <dbReference type="NCBI Taxonomy" id="1618344"/>
    <lineage>
        <taxon>Bacteria</taxon>
        <taxon>Bacteria division CPR2</taxon>
    </lineage>
</organism>
<name>A0A0G0YIU1_UNCC2</name>
<feature type="transmembrane region" description="Helical" evidence="1">
    <location>
        <begin position="178"/>
        <end position="199"/>
    </location>
</feature>
<dbReference type="PANTHER" id="PTHR22911:SF137">
    <property type="entry name" value="SOLUTE CARRIER FAMILY 35 MEMBER G2-RELATED"/>
    <property type="match status" value="1"/>
</dbReference>
<feature type="transmembrane region" description="Helical" evidence="1">
    <location>
        <begin position="65"/>
        <end position="86"/>
    </location>
</feature>
<comment type="caution">
    <text evidence="3">The sequence shown here is derived from an EMBL/GenBank/DDBJ whole genome shotgun (WGS) entry which is preliminary data.</text>
</comment>
<dbReference type="InterPro" id="IPR000620">
    <property type="entry name" value="EamA_dom"/>
</dbReference>
<feature type="transmembrane region" description="Helical" evidence="1">
    <location>
        <begin position="32"/>
        <end position="53"/>
    </location>
</feature>
<sequence length="282" mass="30997">MNWLFLSLLTAFSFAATNLVMRVLSVNSENPRAFSFVANLWGACLAILIFFSLPHKSQITASKNIILLIILASIIYGIVDRVQFYARKHIEASTFAILFRTTLIITFLSSIIFLKEPFTLNKLMGTLLVLVASILVSYKNSKIVIEKKYLLLTLLCSTALGFGWIINKMVMNSGFSPLFFNVILWAGVLPIIYLPSIPLKDLKRELSLGSWKLPLLAVISATGTYAQLIALTLADASKVIPVSSTSTVLTVLGGVILLKERTNLTKKLIAGGIAFLGVILLR</sequence>
<dbReference type="EMBL" id="LCBL01000002">
    <property type="protein sequence ID" value="KKS09471.1"/>
    <property type="molecule type" value="Genomic_DNA"/>
</dbReference>
<dbReference type="Pfam" id="PF00892">
    <property type="entry name" value="EamA"/>
    <property type="match status" value="2"/>
</dbReference>
<feature type="transmembrane region" description="Helical" evidence="1">
    <location>
        <begin position="92"/>
        <end position="114"/>
    </location>
</feature>
<dbReference type="InterPro" id="IPR037185">
    <property type="entry name" value="EmrE-like"/>
</dbReference>
<dbReference type="SUPFAM" id="SSF103481">
    <property type="entry name" value="Multidrug resistance efflux transporter EmrE"/>
    <property type="match status" value="2"/>
</dbReference>
<reference evidence="3 4" key="1">
    <citation type="journal article" date="2015" name="Nature">
        <title>rRNA introns, odd ribosomes, and small enigmatic genomes across a large radiation of phyla.</title>
        <authorList>
            <person name="Brown C.T."/>
            <person name="Hug L.A."/>
            <person name="Thomas B.C."/>
            <person name="Sharon I."/>
            <person name="Castelle C.J."/>
            <person name="Singh A."/>
            <person name="Wilkins M.J."/>
            <person name="Williams K.H."/>
            <person name="Banfield J.F."/>
        </authorList>
    </citation>
    <scope>NUCLEOTIDE SEQUENCE [LARGE SCALE GENOMIC DNA]</scope>
</reference>
<feature type="transmembrane region" description="Helical" evidence="1">
    <location>
        <begin position="149"/>
        <end position="166"/>
    </location>
</feature>
<evidence type="ECO:0000259" key="2">
    <source>
        <dbReference type="Pfam" id="PF00892"/>
    </source>
</evidence>
<accession>A0A0G0YIU1</accession>
<dbReference type="GO" id="GO:0016020">
    <property type="term" value="C:membrane"/>
    <property type="evidence" value="ECO:0007669"/>
    <property type="project" value="InterPro"/>
</dbReference>
<dbReference type="AlphaFoldDB" id="A0A0G0YIU1"/>
<proteinExistence type="predicted"/>
<keyword evidence="1" id="KW-0472">Membrane</keyword>
<keyword evidence="1" id="KW-0812">Transmembrane</keyword>
<evidence type="ECO:0000256" key="1">
    <source>
        <dbReference type="SAM" id="Phobius"/>
    </source>
</evidence>
<gene>
    <name evidence="3" type="ORF">UU65_C0002G0249</name>
</gene>
<evidence type="ECO:0000313" key="4">
    <source>
        <dbReference type="Proteomes" id="UP000033869"/>
    </source>
</evidence>
<feature type="domain" description="EamA" evidence="2">
    <location>
        <begin position="149"/>
        <end position="281"/>
    </location>
</feature>
<dbReference type="PANTHER" id="PTHR22911">
    <property type="entry name" value="ACYL-MALONYL CONDENSING ENZYME-RELATED"/>
    <property type="match status" value="1"/>
</dbReference>
<protein>
    <recommendedName>
        <fullName evidence="2">EamA domain-containing protein</fullName>
    </recommendedName>
</protein>
<feature type="domain" description="EamA" evidence="2">
    <location>
        <begin position="2"/>
        <end position="137"/>
    </location>
</feature>
<keyword evidence="1" id="KW-1133">Transmembrane helix</keyword>
<dbReference type="Proteomes" id="UP000033869">
    <property type="component" value="Unassembled WGS sequence"/>
</dbReference>